<dbReference type="AlphaFoldDB" id="A0A926VHN9"/>
<protein>
    <submittedName>
        <fullName evidence="1">Uncharacterized protein</fullName>
    </submittedName>
</protein>
<evidence type="ECO:0000313" key="2">
    <source>
        <dbReference type="Proteomes" id="UP000641646"/>
    </source>
</evidence>
<dbReference type="RefSeq" id="WP_190469253.1">
    <property type="nucleotide sequence ID" value="NZ_JACJPW010000067.1"/>
</dbReference>
<evidence type="ECO:0000313" key="1">
    <source>
        <dbReference type="EMBL" id="MBD2183915.1"/>
    </source>
</evidence>
<reference evidence="1" key="1">
    <citation type="journal article" date="2015" name="ISME J.">
        <title>Draft Genome Sequence of Streptomyces incarnatus NRRL8089, which Produces the Nucleoside Antibiotic Sinefungin.</title>
        <authorList>
            <person name="Oshima K."/>
            <person name="Hattori M."/>
            <person name="Shimizu H."/>
            <person name="Fukuda K."/>
            <person name="Nemoto M."/>
            <person name="Inagaki K."/>
            <person name="Tamura T."/>
        </authorList>
    </citation>
    <scope>NUCLEOTIDE SEQUENCE</scope>
    <source>
        <strain evidence="1">FACHB-1375</strain>
    </source>
</reference>
<sequence>MHDPDEIARKIAEYREQIERLEQYIRQLLYLDVLNSEGNIVSYADLEA</sequence>
<comment type="caution">
    <text evidence="1">The sequence shown here is derived from an EMBL/GenBank/DDBJ whole genome shotgun (WGS) entry which is preliminary data.</text>
</comment>
<proteinExistence type="predicted"/>
<dbReference type="Proteomes" id="UP000641646">
    <property type="component" value="Unassembled WGS sequence"/>
</dbReference>
<accession>A0A926VHN9</accession>
<keyword evidence="2" id="KW-1185">Reference proteome</keyword>
<gene>
    <name evidence="1" type="ORF">H6G03_23080</name>
</gene>
<name>A0A926VHN9_9CYAN</name>
<reference evidence="1" key="2">
    <citation type="submission" date="2020-08" db="EMBL/GenBank/DDBJ databases">
        <authorList>
            <person name="Chen M."/>
            <person name="Teng W."/>
            <person name="Zhao L."/>
            <person name="Hu C."/>
            <person name="Zhou Y."/>
            <person name="Han B."/>
            <person name="Song L."/>
            <person name="Shu W."/>
        </authorList>
    </citation>
    <scope>NUCLEOTIDE SEQUENCE</scope>
    <source>
        <strain evidence="1">FACHB-1375</strain>
    </source>
</reference>
<dbReference type="EMBL" id="JACJPW010000067">
    <property type="protein sequence ID" value="MBD2183915.1"/>
    <property type="molecule type" value="Genomic_DNA"/>
</dbReference>
<organism evidence="1 2">
    <name type="scientific">Aerosakkonema funiforme FACHB-1375</name>
    <dbReference type="NCBI Taxonomy" id="2949571"/>
    <lineage>
        <taxon>Bacteria</taxon>
        <taxon>Bacillati</taxon>
        <taxon>Cyanobacteriota</taxon>
        <taxon>Cyanophyceae</taxon>
        <taxon>Oscillatoriophycideae</taxon>
        <taxon>Aerosakkonematales</taxon>
        <taxon>Aerosakkonemataceae</taxon>
        <taxon>Aerosakkonema</taxon>
    </lineage>
</organism>